<sequence length="108" mass="12387">MKDLTLQGDDAMPRNGYWIECIPVQEQGNEFNTADNHLYSATTESFPEIAEMAPSPDQAIEKLRDRLKRIRTDYKNTGKLLPELGNPVRPPHRLRSISGWISVYVEFP</sequence>
<reference evidence="1 2" key="1">
    <citation type="submission" date="2017-08" db="EMBL/GenBank/DDBJ databases">
        <title>Infants hospitalized years apart are colonized by the same room-sourced microbial strains.</title>
        <authorList>
            <person name="Brooks B."/>
            <person name="Olm M.R."/>
            <person name="Firek B.A."/>
            <person name="Baker R."/>
            <person name="Thomas B.C."/>
            <person name="Morowitz M.J."/>
            <person name="Banfield J.F."/>
        </authorList>
    </citation>
    <scope>NUCLEOTIDE SEQUENCE [LARGE SCALE GENOMIC DNA]</scope>
    <source>
        <strain evidence="1">S2_006_000_R2_64</strain>
    </source>
</reference>
<comment type="caution">
    <text evidence="1">The sequence shown here is derived from an EMBL/GenBank/DDBJ whole genome shotgun (WGS) entry which is preliminary data.</text>
</comment>
<accession>A0A2W5FKB5</accession>
<evidence type="ECO:0000313" key="2">
    <source>
        <dbReference type="Proteomes" id="UP000249739"/>
    </source>
</evidence>
<dbReference type="AlphaFoldDB" id="A0A2W5FKB5"/>
<feature type="non-terminal residue" evidence="1">
    <location>
        <position position="108"/>
    </location>
</feature>
<proteinExistence type="predicted"/>
<dbReference type="Proteomes" id="UP000249739">
    <property type="component" value="Unassembled WGS sequence"/>
</dbReference>
<gene>
    <name evidence="1" type="ORF">DI586_08760</name>
</gene>
<evidence type="ECO:0000313" key="1">
    <source>
        <dbReference type="EMBL" id="PZP54824.1"/>
    </source>
</evidence>
<protein>
    <submittedName>
        <fullName evidence="1">Uncharacterized protein</fullName>
    </submittedName>
</protein>
<dbReference type="EMBL" id="QFOT01000107">
    <property type="protein sequence ID" value="PZP54824.1"/>
    <property type="molecule type" value="Genomic_DNA"/>
</dbReference>
<name>A0A2W5FKB5_9BACT</name>
<organism evidence="1 2">
    <name type="scientific">Micavibrio aeruginosavorus</name>
    <dbReference type="NCBI Taxonomy" id="349221"/>
    <lineage>
        <taxon>Bacteria</taxon>
        <taxon>Pseudomonadati</taxon>
        <taxon>Bdellovibrionota</taxon>
        <taxon>Bdellovibrionia</taxon>
        <taxon>Bdellovibrionales</taxon>
        <taxon>Pseudobdellovibrionaceae</taxon>
        <taxon>Micavibrio</taxon>
    </lineage>
</organism>